<sequence length="75" mass="8615">MVMFMGRHDYTTPSQPTADWLARTQAPFKRGVWFENSSHMIMWEEPGKTLVSLLQYVRPLTDEAKADTKRPSGAD</sequence>
<gene>
    <name evidence="1" type="ORF">AZ78_0027</name>
</gene>
<keyword evidence="2" id="KW-1185">Reference proteome</keyword>
<accession>A0A125U088</accession>
<dbReference type="Gene3D" id="3.40.50.1820">
    <property type="entry name" value="alpha/beta hydrolase"/>
    <property type="match status" value="1"/>
</dbReference>
<organism evidence="1 2">
    <name type="scientific">Lysobacter capsici AZ78</name>
    <dbReference type="NCBI Taxonomy" id="1444315"/>
    <lineage>
        <taxon>Bacteria</taxon>
        <taxon>Pseudomonadati</taxon>
        <taxon>Pseudomonadota</taxon>
        <taxon>Gammaproteobacteria</taxon>
        <taxon>Lysobacterales</taxon>
        <taxon>Lysobacteraceae</taxon>
        <taxon>Lysobacter</taxon>
    </lineage>
</organism>
<dbReference type="SUPFAM" id="SSF53474">
    <property type="entry name" value="alpha/beta-Hydrolases"/>
    <property type="match status" value="1"/>
</dbReference>
<dbReference type="EC" id="3.4.11.5" evidence="1"/>
<dbReference type="AlphaFoldDB" id="A0A125U088"/>
<dbReference type="Proteomes" id="UP000023435">
    <property type="component" value="Unassembled WGS sequence"/>
</dbReference>
<evidence type="ECO:0000313" key="1">
    <source>
        <dbReference type="EMBL" id="KWS02483.1"/>
    </source>
</evidence>
<keyword evidence="1" id="KW-0645">Protease</keyword>
<keyword evidence="1" id="KW-0031">Aminopeptidase</keyword>
<name>A0A125U088_9GAMM</name>
<protein>
    <submittedName>
        <fullName evidence="1">Proline iminopeptidase</fullName>
        <ecNumber evidence="1">3.4.11.5</ecNumber>
    </submittedName>
</protein>
<keyword evidence="1" id="KW-0378">Hydrolase</keyword>
<evidence type="ECO:0000313" key="2">
    <source>
        <dbReference type="Proteomes" id="UP000023435"/>
    </source>
</evidence>
<dbReference type="InterPro" id="IPR029058">
    <property type="entry name" value="AB_hydrolase_fold"/>
</dbReference>
<comment type="caution">
    <text evidence="1">The sequence shown here is derived from an EMBL/GenBank/DDBJ whole genome shotgun (WGS) entry which is preliminary data.</text>
</comment>
<reference evidence="1 2" key="1">
    <citation type="journal article" date="2014" name="Genome Announc.">
        <title>Draft Genome Sequence of Lysobacter capsici AZ78, a Bacterium Antagonistic to Plant-Pathogenic Oomycetes.</title>
        <authorList>
            <person name="Puopolo G."/>
            <person name="Sonego P."/>
            <person name="Engelen K."/>
            <person name="Pertot I."/>
        </authorList>
    </citation>
    <scope>NUCLEOTIDE SEQUENCE [LARGE SCALE GENOMIC DNA]</scope>
    <source>
        <strain evidence="1 2">AZ78</strain>
    </source>
</reference>
<dbReference type="GO" id="GO:0004177">
    <property type="term" value="F:aminopeptidase activity"/>
    <property type="evidence" value="ECO:0007669"/>
    <property type="project" value="UniProtKB-KW"/>
</dbReference>
<proteinExistence type="predicted"/>
<dbReference type="EMBL" id="JAJA02000001">
    <property type="protein sequence ID" value="KWS02483.1"/>
    <property type="molecule type" value="Genomic_DNA"/>
</dbReference>